<proteinExistence type="predicted"/>
<feature type="region of interest" description="Disordered" evidence="1">
    <location>
        <begin position="55"/>
        <end position="117"/>
    </location>
</feature>
<name>A0ABD1V027_9LAMI</name>
<organism evidence="2 3">
    <name type="scientific">Forsythia ovata</name>
    <dbReference type="NCBI Taxonomy" id="205694"/>
    <lineage>
        <taxon>Eukaryota</taxon>
        <taxon>Viridiplantae</taxon>
        <taxon>Streptophyta</taxon>
        <taxon>Embryophyta</taxon>
        <taxon>Tracheophyta</taxon>
        <taxon>Spermatophyta</taxon>
        <taxon>Magnoliopsida</taxon>
        <taxon>eudicotyledons</taxon>
        <taxon>Gunneridae</taxon>
        <taxon>Pentapetalae</taxon>
        <taxon>asterids</taxon>
        <taxon>lamiids</taxon>
        <taxon>Lamiales</taxon>
        <taxon>Oleaceae</taxon>
        <taxon>Forsythieae</taxon>
        <taxon>Forsythia</taxon>
    </lineage>
</organism>
<dbReference type="EMBL" id="JBFOLJ010000006">
    <property type="protein sequence ID" value="KAL2530318.1"/>
    <property type="molecule type" value="Genomic_DNA"/>
</dbReference>
<dbReference type="AlphaFoldDB" id="A0ABD1V027"/>
<evidence type="ECO:0000313" key="2">
    <source>
        <dbReference type="EMBL" id="KAL2530318.1"/>
    </source>
</evidence>
<keyword evidence="3" id="KW-1185">Reference proteome</keyword>
<comment type="caution">
    <text evidence="2">The sequence shown here is derived from an EMBL/GenBank/DDBJ whole genome shotgun (WGS) entry which is preliminary data.</text>
</comment>
<feature type="compositionally biased region" description="Polar residues" evidence="1">
    <location>
        <begin position="87"/>
        <end position="100"/>
    </location>
</feature>
<gene>
    <name evidence="2" type="ORF">Fot_22919</name>
</gene>
<sequence>MANVNIGKPNEREIEQCVPYSPASHASKIHTVSPKVNMFNKNNASRHSNAYVNQSGELGEDTSEWETVSRLEDQGSSFSPDGSDPSINKNFRASNVSRSGNEWDENVGEETPITEIS</sequence>
<evidence type="ECO:0000313" key="3">
    <source>
        <dbReference type="Proteomes" id="UP001604277"/>
    </source>
</evidence>
<protein>
    <submittedName>
        <fullName evidence="2">Uncharacterized protein</fullName>
    </submittedName>
</protein>
<feature type="compositionally biased region" description="Low complexity" evidence="1">
    <location>
        <begin position="75"/>
        <end position="86"/>
    </location>
</feature>
<accession>A0ABD1V027</accession>
<evidence type="ECO:0000256" key="1">
    <source>
        <dbReference type="SAM" id="MobiDB-lite"/>
    </source>
</evidence>
<dbReference type="Proteomes" id="UP001604277">
    <property type="component" value="Unassembled WGS sequence"/>
</dbReference>
<reference evidence="3" key="1">
    <citation type="submission" date="2024-07" db="EMBL/GenBank/DDBJ databases">
        <title>Two chromosome-level genome assemblies of Korean endemic species Abeliophyllum distichum and Forsythia ovata (Oleaceae).</title>
        <authorList>
            <person name="Jang H."/>
        </authorList>
    </citation>
    <scope>NUCLEOTIDE SEQUENCE [LARGE SCALE GENOMIC DNA]</scope>
</reference>